<reference evidence="2 3" key="1">
    <citation type="journal article" date="2019" name="Int. J. Syst. Evol. Microbiol.">
        <title>Capsulimonas corticalis gen. nov., sp. nov., an aerobic capsulated bacterium, of a novel bacterial order, Capsulimonadales ord. nov., of the class Armatimonadia of the phylum Armatimonadetes.</title>
        <authorList>
            <person name="Li J."/>
            <person name="Kudo C."/>
            <person name="Tonouchi A."/>
        </authorList>
    </citation>
    <scope>NUCLEOTIDE SEQUENCE [LARGE SCALE GENOMIC DNA]</scope>
    <source>
        <strain evidence="2 3">AX-7</strain>
    </source>
</reference>
<dbReference type="NCBIfam" id="TIGR02980">
    <property type="entry name" value="SigBFG"/>
    <property type="match status" value="1"/>
</dbReference>
<dbReference type="PANTHER" id="PTHR30385">
    <property type="entry name" value="SIGMA FACTOR F FLAGELLAR"/>
    <property type="match status" value="1"/>
</dbReference>
<dbReference type="GO" id="GO:0006352">
    <property type="term" value="P:DNA-templated transcription initiation"/>
    <property type="evidence" value="ECO:0007669"/>
    <property type="project" value="InterPro"/>
</dbReference>
<dbReference type="RefSeq" id="WP_119322823.1">
    <property type="nucleotide sequence ID" value="NZ_AP025739.1"/>
</dbReference>
<dbReference type="InterPro" id="IPR007630">
    <property type="entry name" value="RNA_pol_sigma70_r4"/>
</dbReference>
<dbReference type="PROSITE" id="PS00715">
    <property type="entry name" value="SIGMA70_1"/>
    <property type="match status" value="1"/>
</dbReference>
<dbReference type="PRINTS" id="PR00046">
    <property type="entry name" value="SIGMA70FCT"/>
</dbReference>
<dbReference type="InterPro" id="IPR036388">
    <property type="entry name" value="WH-like_DNA-bd_sf"/>
</dbReference>
<dbReference type="Pfam" id="PF04545">
    <property type="entry name" value="Sigma70_r4"/>
    <property type="match status" value="1"/>
</dbReference>
<gene>
    <name evidence="2" type="ORF">CCAX7_58980</name>
</gene>
<keyword evidence="1" id="KW-0805">Transcription regulation</keyword>
<keyword evidence="1" id="KW-0238">DNA-binding</keyword>
<comment type="similarity">
    <text evidence="1">Belongs to the sigma-70 factor family.</text>
</comment>
<dbReference type="InterPro" id="IPR007627">
    <property type="entry name" value="RNA_pol_sigma70_r2"/>
</dbReference>
<evidence type="ECO:0000313" key="2">
    <source>
        <dbReference type="EMBL" id="BDI33847.1"/>
    </source>
</evidence>
<dbReference type="Pfam" id="PF04542">
    <property type="entry name" value="Sigma70_r2"/>
    <property type="match status" value="1"/>
</dbReference>
<keyword evidence="3" id="KW-1185">Reference proteome</keyword>
<dbReference type="CDD" id="cd06171">
    <property type="entry name" value="Sigma70_r4"/>
    <property type="match status" value="1"/>
</dbReference>
<dbReference type="InterPro" id="IPR007624">
    <property type="entry name" value="RNA_pol_sigma70_r3"/>
</dbReference>
<dbReference type="EMBL" id="AP025739">
    <property type="protein sequence ID" value="BDI33847.1"/>
    <property type="molecule type" value="Genomic_DNA"/>
</dbReference>
<dbReference type="FunCoup" id="A0A402CZT1">
    <property type="interactions" value="45"/>
</dbReference>
<dbReference type="InterPro" id="IPR014322">
    <property type="entry name" value="RNA_pol_sigma-B/F/G"/>
</dbReference>
<dbReference type="InterPro" id="IPR013325">
    <property type="entry name" value="RNA_pol_sigma_r2"/>
</dbReference>
<sequence>MTLKKASSDWTQADTDTLFARYIRTRDPALRDRLVVLHQNLVRYLASKFVNRGEPLDDLIQVGTIGLINAIDRFDSDRGTKFSTYATPTIVGEIRRYFRDKAWSLKVPRRLQELNQAAAKAQEDLSSKLGRPPTIQEVAARIGATEEETLEAIELGNAYDTVSLDSKMMSDSDSAPLSLAEFVGAEDESLQALEEYGDLDKAIECLDPRERAIIVHRFFKDMSQAEVAKQLNISQMHVSRLQNRALQQLKRFMNEAEPR</sequence>
<accession>A0A402CZT1</accession>
<dbReference type="AlphaFoldDB" id="A0A402CZT1"/>
<dbReference type="SUPFAM" id="SSF88659">
    <property type="entry name" value="Sigma3 and sigma4 domains of RNA polymerase sigma factors"/>
    <property type="match status" value="2"/>
</dbReference>
<evidence type="ECO:0000256" key="1">
    <source>
        <dbReference type="RuleBase" id="RU362124"/>
    </source>
</evidence>
<dbReference type="OrthoDB" id="9809557at2"/>
<protein>
    <recommendedName>
        <fullName evidence="1">RNA polymerase sigma factor</fullName>
    </recommendedName>
</protein>
<dbReference type="PIRSF" id="PIRSF000770">
    <property type="entry name" value="RNA_pol_sigma-SigE/K"/>
    <property type="match status" value="1"/>
</dbReference>
<dbReference type="GO" id="GO:0016987">
    <property type="term" value="F:sigma factor activity"/>
    <property type="evidence" value="ECO:0007669"/>
    <property type="project" value="UniProtKB-KW"/>
</dbReference>
<dbReference type="Gene3D" id="1.20.120.1810">
    <property type="match status" value="1"/>
</dbReference>
<dbReference type="NCBIfam" id="TIGR02937">
    <property type="entry name" value="sigma70-ECF"/>
    <property type="match status" value="1"/>
</dbReference>
<name>A0A402CZT1_9BACT</name>
<evidence type="ECO:0000313" key="3">
    <source>
        <dbReference type="Proteomes" id="UP000287394"/>
    </source>
</evidence>
<keyword evidence="1" id="KW-0804">Transcription</keyword>
<dbReference type="InterPro" id="IPR000943">
    <property type="entry name" value="RNA_pol_sigma70"/>
</dbReference>
<organism evidence="2 3">
    <name type="scientific">Capsulimonas corticalis</name>
    <dbReference type="NCBI Taxonomy" id="2219043"/>
    <lineage>
        <taxon>Bacteria</taxon>
        <taxon>Bacillati</taxon>
        <taxon>Armatimonadota</taxon>
        <taxon>Armatimonadia</taxon>
        <taxon>Capsulimonadales</taxon>
        <taxon>Capsulimonadaceae</taxon>
        <taxon>Capsulimonas</taxon>
    </lineage>
</organism>
<dbReference type="PANTHER" id="PTHR30385:SF4">
    <property type="entry name" value="RNA POLYMERASE SIGMA-E FACTOR"/>
    <property type="match status" value="1"/>
</dbReference>
<dbReference type="KEGG" id="ccot:CCAX7_58980"/>
<dbReference type="Proteomes" id="UP000287394">
    <property type="component" value="Chromosome"/>
</dbReference>
<dbReference type="InterPro" id="IPR013324">
    <property type="entry name" value="RNA_pol_sigma_r3/r4-like"/>
</dbReference>
<dbReference type="GO" id="GO:0003677">
    <property type="term" value="F:DNA binding"/>
    <property type="evidence" value="ECO:0007669"/>
    <property type="project" value="UniProtKB-KW"/>
</dbReference>
<dbReference type="Pfam" id="PF04539">
    <property type="entry name" value="Sigma70_r3"/>
    <property type="match status" value="1"/>
</dbReference>
<comment type="function">
    <text evidence="1">Sigma factors are initiation factors that promote the attachment of RNA polymerase to specific initiation sites and are then released.</text>
</comment>
<dbReference type="SUPFAM" id="SSF88946">
    <property type="entry name" value="Sigma2 domain of RNA polymerase sigma factors"/>
    <property type="match status" value="1"/>
</dbReference>
<dbReference type="Gene3D" id="1.10.10.10">
    <property type="entry name" value="Winged helix-like DNA-binding domain superfamily/Winged helix DNA-binding domain"/>
    <property type="match status" value="2"/>
</dbReference>
<keyword evidence="1" id="KW-0731">Sigma factor</keyword>
<dbReference type="InterPro" id="IPR014284">
    <property type="entry name" value="RNA_pol_sigma-70_dom"/>
</dbReference>
<proteinExistence type="inferred from homology"/>
<dbReference type="PROSITE" id="PS00716">
    <property type="entry name" value="SIGMA70_2"/>
    <property type="match status" value="1"/>
</dbReference>